<evidence type="ECO:0000259" key="12">
    <source>
        <dbReference type="PROSITE" id="PS51037"/>
    </source>
</evidence>
<evidence type="ECO:0000256" key="11">
    <source>
        <dbReference type="SAM" id="MobiDB-lite"/>
    </source>
</evidence>
<evidence type="ECO:0000256" key="7">
    <source>
        <dbReference type="ARBA" id="ARBA00060245"/>
    </source>
</evidence>
<evidence type="ECO:0000256" key="10">
    <source>
        <dbReference type="PROSITE-ProRule" id="PRU00376"/>
    </source>
</evidence>
<feature type="compositionally biased region" description="Polar residues" evidence="11">
    <location>
        <begin position="119"/>
        <end position="147"/>
    </location>
</feature>
<evidence type="ECO:0000313" key="14">
    <source>
        <dbReference type="Proteomes" id="UP000694562"/>
    </source>
</evidence>
<dbReference type="GO" id="GO:0005634">
    <property type="term" value="C:nucleus"/>
    <property type="evidence" value="ECO:0007669"/>
    <property type="project" value="UniProtKB-SubCell"/>
</dbReference>
<sequence length="1315" mass="140916">MSGIKRVIAEKDPDYEEITVVHPNKRYKAAEQSARDVAVQKIETIIKEQFAVEMKSKEHEIEVIDQRLIEARRMMDKLRACIVANYYASAGLLKAGEGTRSCDATILNHPSIKKFLESPSRSSSPANQGSDTPSANHSESDSLSQHNDFLLDKDNSNLDADERLTNSLDQRQSRNTGRDSSGVSSSQKPGQRNAGLSNDETSRLYVKKTIVVGNVSKYIPPDKREENDQSTHKWMVYVRGSRREPSINHFVKKVWFFLHPSYKPNDLVEVREPPFHLTRRGWGEFPVRVQIHFKDSQNKRIDIIHNLKLDRTYTGLQTLGAETVVDVELHRHSLGEEYLFSQSSESDLSDVPTSLPLPLSIPAPVKASSPIKQLRESSPDASVDKGSPISTPSPSPLPRTPTSTPVHMKQGSASSVINNPYVIVDKPGQMVGAAATSTGSPTSKQANVCPASHGTGSPVSKTHGNSFVTSAVKQEDSLFATMPPLCPIGSHSKVQSPKSVTGGLGAFTKVIIKQEPGELPQQPQLPVTGTATQTSVQQYVTVKGSHMLALSPQKPVVSTGEGTVQSKVVGVPVGSALQSTVKQAVAISGGQILVAKSSSSVAKAVGPKQVVTQGVAKAIVSGGGGTIVAQPVQTITKAQVSSTGAQKSTSQGSVMATLQLPATNLANLANLPPGTKLYLTTNSKNPSGKGKLLLIPQGAILRATNNASLQSGSSTNSGGGGAQSTSSNLSQHLTYTSYILKQTPQGTFLVGQPSPQSSGKQLTPASVVQGNVGVGTSSTQGQALKVITGQKTALFTQAAPSGQTSLVKISDGSIKSVPATSQLSKPGTTVLRVSGGVITTAAAPAVALPTNGVAQQIDNAGSSSSSSGTPVAKTSGQQHQICISQSQPTSSVVNKTATSTVVSVASLMTTPTPVTGKAAVSGLLKIHSNQSSPQQAVLTVPSQLKQLGVNTASGGVQTILMPMNKVIQSLSTSKVSAVSTVTAASTIVTSPSTASVTKVKMEPDSTGQNCSSVGTQEGQAAVKTEESSELGNYVINIEYLENIQQLLTAIVKKVPLIAEKSEDASSFCASSVEQYYSWNIGKRRAAEWQRAMTVRKILQEIIEKHPRFHNITPLKTKHVVHWCRCHGYTPPDPETLRNDEDSIEDVLTQIDSEPECPSSYSSGEELCRKLEELQQFLKREPEHEEEVDILNFNEPLKINIKKEQEEKQEEMKFYLASLPASEFVRDAAEKIGISFQPAEVQKNVYASVIEDMILKATEQLMSDILRQALAVAYQTAPHNRTPREITVMNIHKAICNIPFLDFLTNKHMKILNEEQ</sequence>
<evidence type="ECO:0000256" key="3">
    <source>
        <dbReference type="ARBA" id="ARBA00022553"/>
    </source>
</evidence>
<keyword evidence="2" id="KW-1017">Isopeptide bond</keyword>
<keyword evidence="14" id="KW-1185">Reference proteome</keyword>
<evidence type="ECO:0000256" key="4">
    <source>
        <dbReference type="ARBA" id="ARBA00022843"/>
    </source>
</evidence>
<comment type="subcellular location">
    <subcellularLocation>
        <location evidence="1 10">Nucleus</location>
    </subcellularLocation>
</comment>
<evidence type="ECO:0000256" key="6">
    <source>
        <dbReference type="ARBA" id="ARBA00023242"/>
    </source>
</evidence>
<dbReference type="PROSITE" id="PS51037">
    <property type="entry name" value="YEATS"/>
    <property type="match status" value="1"/>
</dbReference>
<keyword evidence="5" id="KW-0175">Coiled coil</keyword>
<dbReference type="Gene3D" id="2.60.40.1970">
    <property type="entry name" value="YEATS domain"/>
    <property type="match status" value="1"/>
</dbReference>
<evidence type="ECO:0000256" key="2">
    <source>
        <dbReference type="ARBA" id="ARBA00022499"/>
    </source>
</evidence>
<evidence type="ECO:0000313" key="13">
    <source>
        <dbReference type="Ensembl" id="ENSFTIP00000005978.1"/>
    </source>
</evidence>
<reference evidence="13" key="1">
    <citation type="submission" date="2025-08" db="UniProtKB">
        <authorList>
            <consortium name="Ensembl"/>
        </authorList>
    </citation>
    <scope>IDENTIFICATION</scope>
</reference>
<dbReference type="FunFam" id="2.60.40.1970:FF:000001">
    <property type="entry name" value="YEATS domain containing 2"/>
    <property type="match status" value="1"/>
</dbReference>
<feature type="region of interest" description="Disordered" evidence="11">
    <location>
        <begin position="433"/>
        <end position="462"/>
    </location>
</feature>
<comment type="function">
    <text evidence="7">Chromatin reader component of the ATAC complex, a complex with histone acetyltransferase activity on histones H3 and H4. YEATS2 specifically recognizes and binds histone H3 crotonylated at 'Lys-27' (H3K27cr). Crotonylation marks active promoters and enhancers and confers resistance to transcriptional repressors.</text>
</comment>
<evidence type="ECO:0000256" key="9">
    <source>
        <dbReference type="ARBA" id="ARBA00068329"/>
    </source>
</evidence>
<feature type="compositionally biased region" description="Polar residues" evidence="11">
    <location>
        <begin position="435"/>
        <end position="446"/>
    </location>
</feature>
<dbReference type="InterPro" id="IPR055129">
    <property type="entry name" value="YEATS_dom"/>
</dbReference>
<feature type="region of interest" description="Disordered" evidence="11">
    <location>
        <begin position="709"/>
        <end position="728"/>
    </location>
</feature>
<dbReference type="Pfam" id="PF03366">
    <property type="entry name" value="YEATS"/>
    <property type="match status" value="1"/>
</dbReference>
<keyword evidence="4" id="KW-0832">Ubl conjugation</keyword>
<proteinExistence type="predicted"/>
<keyword evidence="6 10" id="KW-0539">Nucleus</keyword>
<dbReference type="CDD" id="cd16907">
    <property type="entry name" value="YEATS_YEATS2_like"/>
    <property type="match status" value="1"/>
</dbReference>
<name>A0A8C4U4B3_FALTI</name>
<dbReference type="InterPro" id="IPR055127">
    <property type="entry name" value="YEATS2_3HBD"/>
</dbReference>
<dbReference type="InterPro" id="IPR038704">
    <property type="entry name" value="YEAST_sf"/>
</dbReference>
<protein>
    <recommendedName>
        <fullName evidence="9">YEATS domain-containing protein 2</fullName>
    </recommendedName>
</protein>
<feature type="compositionally biased region" description="Polar residues" evidence="11">
    <location>
        <begin position="165"/>
        <end position="199"/>
    </location>
</feature>
<evidence type="ECO:0000256" key="5">
    <source>
        <dbReference type="ARBA" id="ARBA00023054"/>
    </source>
</evidence>
<dbReference type="Pfam" id="PF22951">
    <property type="entry name" value="3HBD"/>
    <property type="match status" value="1"/>
</dbReference>
<reference evidence="13" key="2">
    <citation type="submission" date="2025-09" db="UniProtKB">
        <authorList>
            <consortium name="Ensembl"/>
        </authorList>
    </citation>
    <scope>IDENTIFICATION</scope>
</reference>
<dbReference type="GO" id="GO:0006355">
    <property type="term" value="P:regulation of DNA-templated transcription"/>
    <property type="evidence" value="ECO:0007669"/>
    <property type="project" value="InterPro"/>
</dbReference>
<evidence type="ECO:0000256" key="1">
    <source>
        <dbReference type="ARBA" id="ARBA00004123"/>
    </source>
</evidence>
<accession>A0A8C4U4B3</accession>
<dbReference type="PANTHER" id="PTHR23195">
    <property type="entry name" value="YEATS DOMAIN"/>
    <property type="match status" value="1"/>
</dbReference>
<organism evidence="13 14">
    <name type="scientific">Falco tinnunculus</name>
    <name type="common">Common kestrel</name>
    <dbReference type="NCBI Taxonomy" id="100819"/>
    <lineage>
        <taxon>Eukaryota</taxon>
        <taxon>Metazoa</taxon>
        <taxon>Chordata</taxon>
        <taxon>Craniata</taxon>
        <taxon>Vertebrata</taxon>
        <taxon>Euteleostomi</taxon>
        <taxon>Archelosauria</taxon>
        <taxon>Archosauria</taxon>
        <taxon>Dinosauria</taxon>
        <taxon>Saurischia</taxon>
        <taxon>Theropoda</taxon>
        <taxon>Coelurosauria</taxon>
        <taxon>Aves</taxon>
        <taxon>Neognathae</taxon>
        <taxon>Neoaves</taxon>
        <taxon>Telluraves</taxon>
        <taxon>Australaves</taxon>
        <taxon>Falconiformes</taxon>
        <taxon>Falconidae</taxon>
        <taxon>Falco</taxon>
    </lineage>
</organism>
<feature type="compositionally biased region" description="Basic and acidic residues" evidence="11">
    <location>
        <begin position="149"/>
        <end position="164"/>
    </location>
</feature>
<dbReference type="InterPro" id="IPR005033">
    <property type="entry name" value="YEATS"/>
</dbReference>
<keyword evidence="3" id="KW-0597">Phosphoprotein</keyword>
<dbReference type="Proteomes" id="UP000694562">
    <property type="component" value="Unplaced"/>
</dbReference>
<dbReference type="GO" id="GO:0051726">
    <property type="term" value="P:regulation of cell cycle"/>
    <property type="evidence" value="ECO:0007669"/>
    <property type="project" value="UniProtKB-ARBA"/>
</dbReference>
<feature type="domain" description="YEATS" evidence="12">
    <location>
        <begin position="200"/>
        <end position="345"/>
    </location>
</feature>
<comment type="subunit">
    <text evidence="8">Component of the ADA2A-containing complex (ATAC), composed of KAT14, KAT2A, TADA2L, TADA3L, ZZ3, MBIP, WDR5, YEATS2, SGF29 and DR1.</text>
</comment>
<feature type="region of interest" description="Disordered" evidence="11">
    <location>
        <begin position="366"/>
        <end position="411"/>
    </location>
</feature>
<dbReference type="Ensembl" id="ENSFTIT00000006259.1">
    <property type="protein sequence ID" value="ENSFTIP00000005978.1"/>
    <property type="gene ID" value="ENSFTIG00000004079.1"/>
</dbReference>
<feature type="region of interest" description="Disordered" evidence="11">
    <location>
        <begin position="115"/>
        <end position="200"/>
    </location>
</feature>
<evidence type="ECO:0000256" key="8">
    <source>
        <dbReference type="ARBA" id="ARBA00065122"/>
    </source>
</evidence>
<dbReference type="GO" id="GO:0070461">
    <property type="term" value="C:SAGA-type complex"/>
    <property type="evidence" value="ECO:0007669"/>
    <property type="project" value="UniProtKB-ARBA"/>
</dbReference>